<evidence type="ECO:0000313" key="11">
    <source>
        <dbReference type="EMBL" id="UXH32553.1"/>
    </source>
</evidence>
<dbReference type="GO" id="GO:0008076">
    <property type="term" value="C:voltage-gated potassium channel complex"/>
    <property type="evidence" value="ECO:0007669"/>
    <property type="project" value="InterPro"/>
</dbReference>
<dbReference type="Pfam" id="PF07885">
    <property type="entry name" value="Ion_trans_2"/>
    <property type="match status" value="1"/>
</dbReference>
<dbReference type="Gene3D" id="1.10.287.70">
    <property type="match status" value="1"/>
</dbReference>
<dbReference type="PRINTS" id="PR00169">
    <property type="entry name" value="KCHANNEL"/>
</dbReference>
<keyword evidence="8" id="KW-0175">Coiled coil</keyword>
<feature type="domain" description="Potassium channel" evidence="10">
    <location>
        <begin position="134"/>
        <end position="210"/>
    </location>
</feature>
<accession>A0A9E7RUT1</accession>
<keyword evidence="7 11" id="KW-0407">Ion channel</keyword>
<dbReference type="InterPro" id="IPR028325">
    <property type="entry name" value="VG_K_chnl"/>
</dbReference>
<keyword evidence="5" id="KW-0406">Ion transport</keyword>
<proteinExistence type="predicted"/>
<dbReference type="AlphaFoldDB" id="A0A9E7RUT1"/>
<evidence type="ECO:0000256" key="3">
    <source>
        <dbReference type="ARBA" id="ARBA00022692"/>
    </source>
</evidence>
<comment type="subcellular location">
    <subcellularLocation>
        <location evidence="1">Membrane</location>
        <topology evidence="1">Multi-pass membrane protein</topology>
    </subcellularLocation>
</comment>
<keyword evidence="4 9" id="KW-1133">Transmembrane helix</keyword>
<sequence>MDDLREKIRLLSEALLLILIGVDAFALTVTVFLPVKPGTFSNIIVLDLLTSLILAAAYLLRRDFTSRSLNILVVAVPFYFIGFSILGMAQYSPLLRLLNFIKVMGLSIALVQLAGSLGEFLRRSRLSYGLGFFVTSLFVFTVIFYLAESPVNPSVSTYEDSLWYVLQTLTTVGYGDIIPVTFPGRLAGILLMLSAIATTSLVTASATSTLLERIGEEQERMVSERREAFRLLEKRIDELEGRLERIEKLTRDLVDIMKKD</sequence>
<feature type="coiled-coil region" evidence="8">
    <location>
        <begin position="222"/>
        <end position="256"/>
    </location>
</feature>
<name>A0A9E7RUT1_METWO</name>
<evidence type="ECO:0000256" key="1">
    <source>
        <dbReference type="ARBA" id="ARBA00004141"/>
    </source>
</evidence>
<feature type="transmembrane region" description="Helical" evidence="9">
    <location>
        <begin position="126"/>
        <end position="147"/>
    </location>
</feature>
<feature type="transmembrane region" description="Helical" evidence="9">
    <location>
        <begin position="39"/>
        <end position="60"/>
    </location>
</feature>
<organism evidence="11">
    <name type="scientific">Methanothermobacter wolfeii</name>
    <name type="common">Methanobacterium wolfei</name>
    <dbReference type="NCBI Taxonomy" id="145261"/>
    <lineage>
        <taxon>Archaea</taxon>
        <taxon>Methanobacteriati</taxon>
        <taxon>Methanobacteriota</taxon>
        <taxon>Methanomada group</taxon>
        <taxon>Methanobacteria</taxon>
        <taxon>Methanobacteriales</taxon>
        <taxon>Methanobacteriaceae</taxon>
        <taxon>Methanothermobacter</taxon>
    </lineage>
</organism>
<evidence type="ECO:0000256" key="2">
    <source>
        <dbReference type="ARBA" id="ARBA00022448"/>
    </source>
</evidence>
<dbReference type="RefSeq" id="WP_261599860.1">
    <property type="nucleotide sequence ID" value="NZ_CP104550.1"/>
</dbReference>
<evidence type="ECO:0000256" key="4">
    <source>
        <dbReference type="ARBA" id="ARBA00022989"/>
    </source>
</evidence>
<dbReference type="SUPFAM" id="SSF81324">
    <property type="entry name" value="Voltage-gated potassium channels"/>
    <property type="match status" value="1"/>
</dbReference>
<evidence type="ECO:0000256" key="9">
    <source>
        <dbReference type="SAM" id="Phobius"/>
    </source>
</evidence>
<evidence type="ECO:0000259" key="10">
    <source>
        <dbReference type="Pfam" id="PF07885"/>
    </source>
</evidence>
<dbReference type="PANTHER" id="PTHR11537">
    <property type="entry name" value="VOLTAGE-GATED POTASSIUM CHANNEL"/>
    <property type="match status" value="1"/>
</dbReference>
<evidence type="ECO:0000256" key="5">
    <source>
        <dbReference type="ARBA" id="ARBA00023065"/>
    </source>
</evidence>
<evidence type="ECO:0000256" key="8">
    <source>
        <dbReference type="SAM" id="Coils"/>
    </source>
</evidence>
<keyword evidence="2" id="KW-0813">Transport</keyword>
<dbReference type="PANTHER" id="PTHR11537:SF254">
    <property type="entry name" value="POTASSIUM VOLTAGE-GATED CHANNEL PROTEIN SHAB"/>
    <property type="match status" value="1"/>
</dbReference>
<keyword evidence="3 9" id="KW-0812">Transmembrane</keyword>
<protein>
    <submittedName>
        <fullName evidence="11">Potassium channel family protein</fullName>
    </submittedName>
</protein>
<dbReference type="GO" id="GO:0005249">
    <property type="term" value="F:voltage-gated potassium channel activity"/>
    <property type="evidence" value="ECO:0007669"/>
    <property type="project" value="InterPro"/>
</dbReference>
<keyword evidence="6 9" id="KW-0472">Membrane</keyword>
<dbReference type="Proteomes" id="UP001065373">
    <property type="component" value="Chromosome"/>
</dbReference>
<gene>
    <name evidence="11" type="ORF">N5910_04545</name>
</gene>
<dbReference type="InterPro" id="IPR013099">
    <property type="entry name" value="K_chnl_dom"/>
</dbReference>
<feature type="transmembrane region" description="Helical" evidence="9">
    <location>
        <begin position="189"/>
        <end position="211"/>
    </location>
</feature>
<dbReference type="GO" id="GO:0001508">
    <property type="term" value="P:action potential"/>
    <property type="evidence" value="ECO:0007669"/>
    <property type="project" value="TreeGrafter"/>
</dbReference>
<dbReference type="EMBL" id="CP104550">
    <property type="protein sequence ID" value="UXH32553.1"/>
    <property type="molecule type" value="Genomic_DNA"/>
</dbReference>
<feature type="transmembrane region" description="Helical" evidence="9">
    <location>
        <begin position="97"/>
        <end position="114"/>
    </location>
</feature>
<dbReference type="GeneID" id="75106495"/>
<feature type="transmembrane region" description="Helical" evidence="9">
    <location>
        <begin position="14"/>
        <end position="33"/>
    </location>
</feature>
<evidence type="ECO:0000256" key="6">
    <source>
        <dbReference type="ARBA" id="ARBA00023136"/>
    </source>
</evidence>
<reference evidence="11" key="1">
    <citation type="submission" date="2022-09" db="EMBL/GenBank/DDBJ databases">
        <title>Characterization of three MwoI isoschizomers from sequenced genome and metagenomes.</title>
        <authorList>
            <person name="Fomenkov A."/>
            <person name="Xu S.Y."/>
            <person name="Roberts R.J."/>
        </authorList>
    </citation>
    <scope>NUCLEOTIDE SEQUENCE</scope>
    <source>
        <strain evidence="11">DSM 2970</strain>
    </source>
</reference>
<evidence type="ECO:0000256" key="7">
    <source>
        <dbReference type="ARBA" id="ARBA00023303"/>
    </source>
</evidence>
<feature type="transmembrane region" description="Helical" evidence="9">
    <location>
        <begin position="72"/>
        <end position="91"/>
    </location>
</feature>